<evidence type="ECO:0000256" key="3">
    <source>
        <dbReference type="PIRSR" id="PIRSR000894-2"/>
    </source>
</evidence>
<organism evidence="5 6">
    <name type="scientific">Penicillium salamii</name>
    <dbReference type="NCBI Taxonomy" id="1612424"/>
    <lineage>
        <taxon>Eukaryota</taxon>
        <taxon>Fungi</taxon>
        <taxon>Dikarya</taxon>
        <taxon>Ascomycota</taxon>
        <taxon>Pezizomycotina</taxon>
        <taxon>Eurotiomycetes</taxon>
        <taxon>Eurotiomycetidae</taxon>
        <taxon>Eurotiales</taxon>
        <taxon>Aspergillaceae</taxon>
        <taxon>Penicillium</taxon>
    </lineage>
</organism>
<dbReference type="InterPro" id="IPR016274">
    <property type="entry name" value="Histidine_acid_Pase_euk"/>
</dbReference>
<evidence type="ECO:0000313" key="5">
    <source>
        <dbReference type="EMBL" id="CAG8222735.1"/>
    </source>
</evidence>
<dbReference type="EMBL" id="CAJVPD010000011">
    <property type="protein sequence ID" value="CAG8222735.1"/>
    <property type="molecule type" value="Genomic_DNA"/>
</dbReference>
<dbReference type="CDD" id="cd07061">
    <property type="entry name" value="HP_HAP_like"/>
    <property type="match status" value="1"/>
</dbReference>
<dbReference type="GO" id="GO:0003993">
    <property type="term" value="F:acid phosphatase activity"/>
    <property type="evidence" value="ECO:0007669"/>
    <property type="project" value="TreeGrafter"/>
</dbReference>
<dbReference type="GO" id="GO:0009277">
    <property type="term" value="C:fungal-type cell wall"/>
    <property type="evidence" value="ECO:0007669"/>
    <property type="project" value="TreeGrafter"/>
</dbReference>
<dbReference type="OrthoDB" id="5302720at2759"/>
<dbReference type="PIRSF" id="PIRSF000894">
    <property type="entry name" value="Acid_phosphatase"/>
    <property type="match status" value="1"/>
</dbReference>
<proteinExistence type="predicted"/>
<dbReference type="Gene3D" id="3.40.50.1240">
    <property type="entry name" value="Phosphoglycerate mutase-like"/>
    <property type="match status" value="1"/>
</dbReference>
<dbReference type="FunFam" id="3.40.50.1240:FF:000065">
    <property type="entry name" value="Similar to histidine acid phosphatase"/>
    <property type="match status" value="1"/>
</dbReference>
<feature type="disulfide bond" evidence="3">
    <location>
        <begin position="236"/>
        <end position="249"/>
    </location>
</feature>
<evidence type="ECO:0000256" key="2">
    <source>
        <dbReference type="ARBA" id="ARBA00023180"/>
    </source>
</evidence>
<dbReference type="AlphaFoldDB" id="A0A9W4I4S2"/>
<feature type="disulfide bond" evidence="3">
    <location>
        <begin position="395"/>
        <end position="403"/>
    </location>
</feature>
<gene>
    <name evidence="5" type="ORF">PSALAMII_LOCUS106</name>
</gene>
<dbReference type="Pfam" id="PF00328">
    <property type="entry name" value="His_Phos_2"/>
    <property type="match status" value="1"/>
</dbReference>
<dbReference type="SUPFAM" id="SSF53254">
    <property type="entry name" value="Phosphoglycerate mutase-like"/>
    <property type="match status" value="1"/>
</dbReference>
<reference evidence="5" key="1">
    <citation type="submission" date="2021-07" db="EMBL/GenBank/DDBJ databases">
        <authorList>
            <person name="Branca A.L. A."/>
        </authorList>
    </citation>
    <scope>NUCLEOTIDE SEQUENCE</scope>
</reference>
<dbReference type="InterPro" id="IPR029033">
    <property type="entry name" value="His_PPase_superfam"/>
</dbReference>
<feature type="chain" id="PRO_5040837587" description="Histidine acid phosphatase" evidence="4">
    <location>
        <begin position="16"/>
        <end position="440"/>
    </location>
</feature>
<dbReference type="InterPro" id="IPR000560">
    <property type="entry name" value="His_Pase_clade-2"/>
</dbReference>
<dbReference type="Proteomes" id="UP001152592">
    <property type="component" value="Unassembled WGS sequence"/>
</dbReference>
<evidence type="ECO:0000256" key="1">
    <source>
        <dbReference type="ARBA" id="ARBA00022801"/>
    </source>
</evidence>
<evidence type="ECO:0000256" key="4">
    <source>
        <dbReference type="SAM" id="SignalP"/>
    </source>
</evidence>
<protein>
    <recommendedName>
        <fullName evidence="7">Histidine acid phosphatase</fullName>
    </recommendedName>
</protein>
<keyword evidence="2" id="KW-0325">Glycoprotein</keyword>
<comment type="caution">
    <text evidence="5">The sequence shown here is derived from an EMBL/GenBank/DDBJ whole genome shotgun (WGS) entry which is preliminary data.</text>
</comment>
<keyword evidence="1" id="KW-0378">Hydrolase</keyword>
<evidence type="ECO:0008006" key="7">
    <source>
        <dbReference type="Google" id="ProtNLM"/>
    </source>
</evidence>
<name>A0A9W4I4S2_9EURO</name>
<dbReference type="PANTHER" id="PTHR20963">
    <property type="entry name" value="MULTIPLE INOSITOL POLYPHOSPHATE PHOSPHATASE-RELATED"/>
    <property type="match status" value="1"/>
</dbReference>
<keyword evidence="4" id="KW-0732">Signal</keyword>
<feature type="disulfide bond" evidence="3">
    <location>
        <begin position="48"/>
        <end position="370"/>
    </location>
</feature>
<keyword evidence="3" id="KW-1015">Disulfide bond</keyword>
<sequence length="440" mass="49060">MHLQNLLAFTAPVLALSYRFNPLEHSAGIAPYFTPHNPPIQSSPPQGCNVTRASYLVRHAAIYANDFDYETYLEPFIDKLHNTTQDWKKTETLKFLSNWTAPISDEHIEKLTAVGLQEARSLGKSLHKKYAHLKTPAKVWSSTADRTVKSAESFISGFTGNHTEPVNLTQIEESKTAGADSLTPYKGCSEYSSSYGSDQSSAFGKVYTKPIIARLKAEAPSFNFTQDDITGMFELCGYETVIRGSSPFCAPSLFTSEEWLSFEYANDIMYFHNTGYGRDLSASLGFPWVNASVAALDDKSSAQELYVSFTHRELPPTVITALGLYNNSAYTGANHVNETMPEDRVNYNRAWKSSEILPFLTNVAIEKMSCKSYGYDEGEYYRILNNATPQPLVDCRDGPGGSCSKKQFHKFLKEREELFGDYNKACGASDLPESLSIYEA</sequence>
<evidence type="ECO:0000313" key="6">
    <source>
        <dbReference type="Proteomes" id="UP001152592"/>
    </source>
</evidence>
<dbReference type="PANTHER" id="PTHR20963:SF14">
    <property type="entry name" value="ACID PHOSPHATASE, PUTATIVE-RELATED"/>
    <property type="match status" value="1"/>
</dbReference>
<feature type="signal peptide" evidence="4">
    <location>
        <begin position="1"/>
        <end position="15"/>
    </location>
</feature>
<accession>A0A9W4I4S2</accession>